<accession>G7EAE9</accession>
<reference evidence="4 5" key="2">
    <citation type="journal article" date="2012" name="Open Biol.">
        <title>Characteristics of nucleosomes and linker DNA regions on the genome of the basidiomycete Mixia osmundae revealed by mono- and dinucleosome mapping.</title>
        <authorList>
            <person name="Nishida H."/>
            <person name="Kondo S."/>
            <person name="Matsumoto T."/>
            <person name="Suzuki Y."/>
            <person name="Yoshikawa H."/>
            <person name="Taylor T.D."/>
            <person name="Sugiyama J."/>
        </authorList>
    </citation>
    <scope>NUCLEOTIDE SEQUENCE [LARGE SCALE GENOMIC DNA]</scope>
    <source>
        <strain evidence="5">CBS 9802 / IAM 14324 / JCM 22182 / KY 12970</strain>
    </source>
</reference>
<dbReference type="PANTHER" id="PTHR23048:SF0">
    <property type="entry name" value="CALMODULIN LIKE 3"/>
    <property type="match status" value="1"/>
</dbReference>
<dbReference type="PROSITE" id="PS00018">
    <property type="entry name" value="EF_HAND_1"/>
    <property type="match status" value="1"/>
</dbReference>
<evidence type="ECO:0000259" key="3">
    <source>
        <dbReference type="PROSITE" id="PS50222"/>
    </source>
</evidence>
<dbReference type="RefSeq" id="XP_014570923.1">
    <property type="nucleotide sequence ID" value="XM_014715437.1"/>
</dbReference>
<reference evidence="4 5" key="1">
    <citation type="journal article" date="2011" name="J. Gen. Appl. Microbiol.">
        <title>Draft genome sequencing of the enigmatic basidiomycete Mixia osmundae.</title>
        <authorList>
            <person name="Nishida H."/>
            <person name="Nagatsuka Y."/>
            <person name="Sugiyama J."/>
        </authorList>
    </citation>
    <scope>NUCLEOTIDE SEQUENCE [LARGE SCALE GENOMIC DNA]</scope>
    <source>
        <strain evidence="5">CBS 9802 / IAM 14324 / JCM 22182 / KY 12970</strain>
    </source>
</reference>
<dbReference type="STRING" id="764103.G7EAE9"/>
<proteinExistence type="predicted"/>
<dbReference type="GO" id="GO:0005509">
    <property type="term" value="F:calcium ion binding"/>
    <property type="evidence" value="ECO:0007669"/>
    <property type="project" value="InterPro"/>
</dbReference>
<dbReference type="InterPro" id="IPR050230">
    <property type="entry name" value="CALM/Myosin/TropC-like"/>
</dbReference>
<dbReference type="Gene3D" id="1.10.238.10">
    <property type="entry name" value="EF-hand"/>
    <property type="match status" value="1"/>
</dbReference>
<dbReference type="PROSITE" id="PS50222">
    <property type="entry name" value="EF_HAND_2"/>
    <property type="match status" value="1"/>
</dbReference>
<keyword evidence="5" id="KW-1185">Reference proteome</keyword>
<dbReference type="GO" id="GO:0016460">
    <property type="term" value="C:myosin II complex"/>
    <property type="evidence" value="ECO:0007669"/>
    <property type="project" value="TreeGrafter"/>
</dbReference>
<dbReference type="InterPro" id="IPR011992">
    <property type="entry name" value="EF-hand-dom_pair"/>
</dbReference>
<dbReference type="HOGENOM" id="CLU_061288_19_4_1"/>
<dbReference type="EMBL" id="BABT02000240">
    <property type="protein sequence ID" value="GAA99809.1"/>
    <property type="molecule type" value="Genomic_DNA"/>
</dbReference>
<dbReference type="InParanoid" id="G7EAE9"/>
<dbReference type="FunFam" id="1.10.238.10:FF:000178">
    <property type="entry name" value="Calmodulin-2 A"/>
    <property type="match status" value="1"/>
</dbReference>
<name>G7EAE9_MIXOS</name>
<dbReference type="InterPro" id="IPR002048">
    <property type="entry name" value="EF_hand_dom"/>
</dbReference>
<evidence type="ECO:0000256" key="1">
    <source>
        <dbReference type="ARBA" id="ARBA00022737"/>
    </source>
</evidence>
<sequence length="153" mass="17130">MDRLHPEQIDELRIAFETFAKTPEGVQDASQGSISANDLRTVMLSLGQSRPDTEFSRLLQRYDPSGAGSIGQRQFMELMADVVVEEGGEAEIIEAFQTFDKDGDGYLTRQEFTIAMCNFGDRLSQRDVDEMLAVLPPDSRGVNYTAWVKAMNQ</sequence>
<evidence type="ECO:0000313" key="4">
    <source>
        <dbReference type="EMBL" id="GAA99809.1"/>
    </source>
</evidence>
<evidence type="ECO:0000313" key="5">
    <source>
        <dbReference type="Proteomes" id="UP000009131"/>
    </source>
</evidence>
<protein>
    <recommendedName>
        <fullName evidence="3">EF-hand domain-containing protein</fullName>
    </recommendedName>
</protein>
<dbReference type="InterPro" id="IPR018247">
    <property type="entry name" value="EF_Hand_1_Ca_BS"/>
</dbReference>
<dbReference type="PANTHER" id="PTHR23048">
    <property type="entry name" value="MYOSIN LIGHT CHAIN 1, 3"/>
    <property type="match status" value="1"/>
</dbReference>
<organism evidence="4 5">
    <name type="scientific">Mixia osmundae (strain CBS 9802 / IAM 14324 / JCM 22182 / KY 12970)</name>
    <dbReference type="NCBI Taxonomy" id="764103"/>
    <lineage>
        <taxon>Eukaryota</taxon>
        <taxon>Fungi</taxon>
        <taxon>Dikarya</taxon>
        <taxon>Basidiomycota</taxon>
        <taxon>Pucciniomycotina</taxon>
        <taxon>Mixiomycetes</taxon>
        <taxon>Mixiales</taxon>
        <taxon>Mixiaceae</taxon>
        <taxon>Mixia</taxon>
    </lineage>
</organism>
<dbReference type="SUPFAM" id="SSF47473">
    <property type="entry name" value="EF-hand"/>
    <property type="match status" value="1"/>
</dbReference>
<dbReference type="SMART" id="SM00054">
    <property type="entry name" value="EFh"/>
    <property type="match status" value="2"/>
</dbReference>
<dbReference type="Proteomes" id="UP000009131">
    <property type="component" value="Unassembled WGS sequence"/>
</dbReference>
<dbReference type="OrthoDB" id="26525at2759"/>
<dbReference type="Pfam" id="PF00036">
    <property type="entry name" value="EF-hand_1"/>
    <property type="match status" value="1"/>
</dbReference>
<evidence type="ECO:0000256" key="2">
    <source>
        <dbReference type="ARBA" id="ARBA00022837"/>
    </source>
</evidence>
<feature type="domain" description="EF-hand" evidence="3">
    <location>
        <begin position="87"/>
        <end position="122"/>
    </location>
</feature>
<keyword evidence="2" id="KW-0106">Calcium</keyword>
<comment type="caution">
    <text evidence="4">The sequence shown here is derived from an EMBL/GenBank/DDBJ whole genome shotgun (WGS) entry which is preliminary data.</text>
</comment>
<dbReference type="AlphaFoldDB" id="G7EAE9"/>
<gene>
    <name evidence="4" type="primary">Mo06512</name>
    <name evidence="4" type="ORF">E5Q_06512</name>
</gene>
<keyword evidence="1" id="KW-0677">Repeat</keyword>
<dbReference type="eggNOG" id="KOG0027">
    <property type="taxonomic scope" value="Eukaryota"/>
</dbReference>